<evidence type="ECO:0000256" key="1">
    <source>
        <dbReference type="ARBA" id="ARBA00001974"/>
    </source>
</evidence>
<keyword evidence="3 6" id="KW-0285">Flavoprotein</keyword>
<evidence type="ECO:0000256" key="4">
    <source>
        <dbReference type="ARBA" id="ARBA00022827"/>
    </source>
</evidence>
<dbReference type="Gene3D" id="1.10.540.10">
    <property type="entry name" value="Acyl-CoA dehydrogenase/oxidase, N-terminal domain"/>
    <property type="match status" value="1"/>
</dbReference>
<feature type="domain" description="Acyl-CoA oxidase/dehydrogenase middle" evidence="8">
    <location>
        <begin position="122"/>
        <end position="215"/>
    </location>
</feature>
<name>A0ABV3WRH6_9HYPH</name>
<dbReference type="SUPFAM" id="SSF47203">
    <property type="entry name" value="Acyl-CoA dehydrogenase C-terminal domain-like"/>
    <property type="match status" value="1"/>
</dbReference>
<dbReference type="Pfam" id="PF00441">
    <property type="entry name" value="Acyl-CoA_dh_1"/>
    <property type="match status" value="1"/>
</dbReference>
<evidence type="ECO:0000256" key="5">
    <source>
        <dbReference type="ARBA" id="ARBA00023002"/>
    </source>
</evidence>
<dbReference type="Pfam" id="PF02770">
    <property type="entry name" value="Acyl-CoA_dh_M"/>
    <property type="match status" value="1"/>
</dbReference>
<dbReference type="SUPFAM" id="SSF56645">
    <property type="entry name" value="Acyl-CoA dehydrogenase NM domain-like"/>
    <property type="match status" value="1"/>
</dbReference>
<reference evidence="10 11" key="1">
    <citation type="submission" date="2024-01" db="EMBL/GenBank/DDBJ databases">
        <title>New evidence supports the origin of RcGTA from prophage.</title>
        <authorList>
            <person name="Xu Y."/>
            <person name="Liu B."/>
            <person name="Chen F."/>
        </authorList>
    </citation>
    <scope>NUCLEOTIDE SEQUENCE [LARGE SCALE GENOMIC DNA]</scope>
    <source>
        <strain evidence="10 11">CBW1107-2</strain>
    </source>
</reference>
<accession>A0ABV3WRH6</accession>
<comment type="cofactor">
    <cofactor evidence="1 6">
        <name>FAD</name>
        <dbReference type="ChEBI" id="CHEBI:57692"/>
    </cofactor>
</comment>
<evidence type="ECO:0000259" key="8">
    <source>
        <dbReference type="Pfam" id="PF02770"/>
    </source>
</evidence>
<feature type="domain" description="Acyl-CoA dehydrogenase/oxidase C-terminal" evidence="7">
    <location>
        <begin position="228"/>
        <end position="367"/>
    </location>
</feature>
<dbReference type="InterPro" id="IPR046373">
    <property type="entry name" value="Acyl-CoA_Oxase/DH_mid-dom_sf"/>
</dbReference>
<dbReference type="InterPro" id="IPR009100">
    <property type="entry name" value="AcylCoA_DH/oxidase_NM_dom_sf"/>
</dbReference>
<dbReference type="Gene3D" id="1.20.140.10">
    <property type="entry name" value="Butyryl-CoA Dehydrogenase, subunit A, domain 3"/>
    <property type="match status" value="1"/>
</dbReference>
<dbReference type="Gene3D" id="2.40.110.10">
    <property type="entry name" value="Butyryl-CoA Dehydrogenase, subunit A, domain 2"/>
    <property type="match status" value="1"/>
</dbReference>
<evidence type="ECO:0000313" key="11">
    <source>
        <dbReference type="Proteomes" id="UP001559025"/>
    </source>
</evidence>
<dbReference type="Pfam" id="PF02771">
    <property type="entry name" value="Acyl-CoA_dh_N"/>
    <property type="match status" value="1"/>
</dbReference>
<evidence type="ECO:0000259" key="9">
    <source>
        <dbReference type="Pfam" id="PF02771"/>
    </source>
</evidence>
<organism evidence="10 11">
    <name type="scientific">Neoaquamicrobium sediminum</name>
    <dbReference type="NCBI Taxonomy" id="1849104"/>
    <lineage>
        <taxon>Bacteria</taxon>
        <taxon>Pseudomonadati</taxon>
        <taxon>Pseudomonadota</taxon>
        <taxon>Alphaproteobacteria</taxon>
        <taxon>Hyphomicrobiales</taxon>
        <taxon>Phyllobacteriaceae</taxon>
        <taxon>Neoaquamicrobium</taxon>
    </lineage>
</organism>
<dbReference type="PANTHER" id="PTHR43884:SF20">
    <property type="entry name" value="ACYL-COA DEHYDROGENASE FADE28"/>
    <property type="match status" value="1"/>
</dbReference>
<dbReference type="InterPro" id="IPR013786">
    <property type="entry name" value="AcylCoA_DH/ox_N"/>
</dbReference>
<gene>
    <name evidence="10" type="ORF">V1479_07580</name>
</gene>
<dbReference type="InterPro" id="IPR006091">
    <property type="entry name" value="Acyl-CoA_Oxase/DH_mid-dom"/>
</dbReference>
<evidence type="ECO:0000313" key="10">
    <source>
        <dbReference type="EMBL" id="MEX4007160.1"/>
    </source>
</evidence>
<evidence type="ECO:0000256" key="6">
    <source>
        <dbReference type="RuleBase" id="RU362125"/>
    </source>
</evidence>
<dbReference type="PANTHER" id="PTHR43884">
    <property type="entry name" value="ACYL-COA DEHYDROGENASE"/>
    <property type="match status" value="1"/>
</dbReference>
<keyword evidence="11" id="KW-1185">Reference proteome</keyword>
<dbReference type="CDD" id="cd00567">
    <property type="entry name" value="ACAD"/>
    <property type="match status" value="1"/>
</dbReference>
<dbReference type="RefSeq" id="WP_368802366.1">
    <property type="nucleotide sequence ID" value="NZ_JAZHFV010000002.1"/>
</dbReference>
<keyword evidence="4 6" id="KW-0274">FAD</keyword>
<proteinExistence type="inferred from homology"/>
<evidence type="ECO:0000256" key="3">
    <source>
        <dbReference type="ARBA" id="ARBA00022630"/>
    </source>
</evidence>
<dbReference type="InterPro" id="IPR009075">
    <property type="entry name" value="AcylCo_DH/oxidase_C"/>
</dbReference>
<feature type="domain" description="Acyl-CoA dehydrogenase/oxidase N-terminal" evidence="9">
    <location>
        <begin position="6"/>
        <end position="117"/>
    </location>
</feature>
<dbReference type="InterPro" id="IPR036250">
    <property type="entry name" value="AcylCo_DH-like_C"/>
</dbReference>
<dbReference type="Proteomes" id="UP001559025">
    <property type="component" value="Unassembled WGS sequence"/>
</dbReference>
<evidence type="ECO:0000256" key="2">
    <source>
        <dbReference type="ARBA" id="ARBA00009347"/>
    </source>
</evidence>
<keyword evidence="5 6" id="KW-0560">Oxidoreductase</keyword>
<dbReference type="InterPro" id="IPR037069">
    <property type="entry name" value="AcylCoA_DH/ox_N_sf"/>
</dbReference>
<sequence>MDFDLTEEQSILKDSLDRLLTDKYGFEDRKRHMAAPEGWSAQMWASYAEMGLMALPFAEADGGLGGTPVETMIVMESLGRALALEPYFPTVVLGGSFLRFGGNGDQRAEYIPAVADGSLKLAFAQVERNSRYDLHHVETTAARDGEGYLLNGQKSVVLHGDSADKFFVTARTAGGPRDEGGIGVFLVDARANGVSVRGYPTQDGARAAEVTFDNVKVGANGVFGDPENGLPLVRRVVDAGIAALAAESVGVMAAMHALTVDYLKVRKQFGVAIGQFQVLQHKAVDMFVAIEQARSIALYATMMADSEDEEERGRAMHAAKAEIGRGGRLCGENAIQLHGGVGMTMEYAVGHYFKRMTMIDTTFGDGDHHLYLLSAGGGLFAAA</sequence>
<comment type="similarity">
    <text evidence="2 6">Belongs to the acyl-CoA dehydrogenase family.</text>
</comment>
<evidence type="ECO:0000259" key="7">
    <source>
        <dbReference type="Pfam" id="PF00441"/>
    </source>
</evidence>
<protein>
    <submittedName>
        <fullName evidence="10">Acyl-CoA dehydrogenase family protein</fullName>
    </submittedName>
</protein>
<comment type="caution">
    <text evidence="10">The sequence shown here is derived from an EMBL/GenBank/DDBJ whole genome shotgun (WGS) entry which is preliminary data.</text>
</comment>
<dbReference type="EMBL" id="JAZHFV010000002">
    <property type="protein sequence ID" value="MEX4007160.1"/>
    <property type="molecule type" value="Genomic_DNA"/>
</dbReference>